<name>A0A9W8JUQ7_9AGAR</name>
<keyword evidence="1" id="KW-1133">Transmembrane helix</keyword>
<feature type="transmembrane region" description="Helical" evidence="1">
    <location>
        <begin position="117"/>
        <end position="134"/>
    </location>
</feature>
<feature type="transmembrane region" description="Helical" evidence="1">
    <location>
        <begin position="189"/>
        <end position="208"/>
    </location>
</feature>
<feature type="domain" description="DUF6533" evidence="2">
    <location>
        <begin position="34"/>
        <end position="84"/>
    </location>
</feature>
<feature type="transmembrane region" description="Helical" evidence="1">
    <location>
        <begin position="141"/>
        <end position="161"/>
    </location>
</feature>
<reference evidence="3" key="1">
    <citation type="submission" date="2022-07" db="EMBL/GenBank/DDBJ databases">
        <title>Genome Sequence of Agrocybe chaxingu.</title>
        <authorList>
            <person name="Buettner E."/>
        </authorList>
    </citation>
    <scope>NUCLEOTIDE SEQUENCE</scope>
    <source>
        <strain evidence="3">MP-N11</strain>
    </source>
</reference>
<organism evidence="3 4">
    <name type="scientific">Agrocybe chaxingu</name>
    <dbReference type="NCBI Taxonomy" id="84603"/>
    <lineage>
        <taxon>Eukaryota</taxon>
        <taxon>Fungi</taxon>
        <taxon>Dikarya</taxon>
        <taxon>Basidiomycota</taxon>
        <taxon>Agaricomycotina</taxon>
        <taxon>Agaricomycetes</taxon>
        <taxon>Agaricomycetidae</taxon>
        <taxon>Agaricales</taxon>
        <taxon>Agaricineae</taxon>
        <taxon>Strophariaceae</taxon>
        <taxon>Agrocybe</taxon>
    </lineage>
</organism>
<protein>
    <recommendedName>
        <fullName evidence="2">DUF6533 domain-containing protein</fullName>
    </recommendedName>
</protein>
<feature type="transmembrane region" description="Helical" evidence="1">
    <location>
        <begin position="254"/>
        <end position="273"/>
    </location>
</feature>
<dbReference type="Pfam" id="PF20151">
    <property type="entry name" value="DUF6533"/>
    <property type="match status" value="1"/>
</dbReference>
<keyword evidence="1" id="KW-0472">Membrane</keyword>
<evidence type="ECO:0000259" key="2">
    <source>
        <dbReference type="Pfam" id="PF20151"/>
    </source>
</evidence>
<evidence type="ECO:0000313" key="3">
    <source>
        <dbReference type="EMBL" id="KAJ3503472.1"/>
    </source>
</evidence>
<sequence length="328" mass="37094">MSSQDADALARAALHLFPPLTLRTSVYLRYAGKYFQIASFAMLVYDHNAEGKRIQRELDAQQVERIWKQPFTGASLLFYLNRYGNLLEFIVILNAFFDPSWPKDVCHRFAKFEGAGTTTLVGICELVMILRVYALYGRSSWILAFLLALLSGQVAIAAVGIDKGFPIDLPPPLGGCILTGTHPAFAAQWVAPSVTDSIIFFLTIRRSMQLWKQSGKSRVMHVLVRDGVFYFFIIFLTNLMNTIIYFQVEEDLKAIGASFIQLITSVMISRLILNLRGVHLDQLPTQSTNRIDVYYRPGMRIPAFKDDRMTFIIGSLGGEFRTPDDDDR</sequence>
<dbReference type="Proteomes" id="UP001148786">
    <property type="component" value="Unassembled WGS sequence"/>
</dbReference>
<dbReference type="OrthoDB" id="3242376at2759"/>
<gene>
    <name evidence="3" type="ORF">NLJ89_g8417</name>
</gene>
<comment type="caution">
    <text evidence="3">The sequence shown here is derived from an EMBL/GenBank/DDBJ whole genome shotgun (WGS) entry which is preliminary data.</text>
</comment>
<evidence type="ECO:0000313" key="4">
    <source>
        <dbReference type="Proteomes" id="UP001148786"/>
    </source>
</evidence>
<evidence type="ECO:0000256" key="1">
    <source>
        <dbReference type="SAM" id="Phobius"/>
    </source>
</evidence>
<dbReference type="EMBL" id="JANKHO010001136">
    <property type="protein sequence ID" value="KAJ3503472.1"/>
    <property type="molecule type" value="Genomic_DNA"/>
</dbReference>
<keyword evidence="4" id="KW-1185">Reference proteome</keyword>
<dbReference type="AlphaFoldDB" id="A0A9W8JUQ7"/>
<proteinExistence type="predicted"/>
<dbReference type="InterPro" id="IPR045340">
    <property type="entry name" value="DUF6533"/>
</dbReference>
<accession>A0A9W8JUQ7</accession>
<keyword evidence="1" id="KW-0812">Transmembrane</keyword>
<feature type="transmembrane region" description="Helical" evidence="1">
    <location>
        <begin position="228"/>
        <end position="248"/>
    </location>
</feature>
<feature type="transmembrane region" description="Helical" evidence="1">
    <location>
        <begin position="76"/>
        <end position="97"/>
    </location>
</feature>